<feature type="compositionally biased region" description="Basic and acidic residues" evidence="7">
    <location>
        <begin position="18"/>
        <end position="30"/>
    </location>
</feature>
<keyword evidence="6" id="KW-0175">Coiled coil</keyword>
<feature type="compositionally biased region" description="Polar residues" evidence="7">
    <location>
        <begin position="66"/>
        <end position="75"/>
    </location>
</feature>
<dbReference type="GO" id="GO:0006364">
    <property type="term" value="P:rRNA processing"/>
    <property type="evidence" value="ECO:0007669"/>
    <property type="project" value="TreeGrafter"/>
</dbReference>
<dbReference type="OMA" id="KPYDLWG"/>
<gene>
    <name evidence="8" type="ORF">KFE25_001316</name>
</gene>
<dbReference type="Proteomes" id="UP000751190">
    <property type="component" value="Unassembled WGS sequence"/>
</dbReference>
<dbReference type="InterPro" id="IPR011687">
    <property type="entry name" value="Nop53/GLTSCR2"/>
</dbReference>
<dbReference type="GO" id="GO:0000027">
    <property type="term" value="P:ribosomal large subunit assembly"/>
    <property type="evidence" value="ECO:0007669"/>
    <property type="project" value="UniProtKB-UniRule"/>
</dbReference>
<proteinExistence type="inferred from homology"/>
<comment type="subcellular location">
    <subcellularLocation>
        <location evidence="5">Nucleus</location>
        <location evidence="5">Nucleolus</location>
    </subcellularLocation>
    <subcellularLocation>
        <location evidence="5">Nucleus</location>
        <location evidence="5">Nucleoplasm</location>
    </subcellularLocation>
</comment>
<dbReference type="PANTHER" id="PTHR14211:SF7">
    <property type="entry name" value="RIBOSOME BIOGENESIS PROTEIN NOP53"/>
    <property type="match status" value="1"/>
</dbReference>
<accession>A0A8J5XDD8</accession>
<comment type="similarity">
    <text evidence="1 5">Belongs to the NOP53 family.</text>
</comment>
<protein>
    <recommendedName>
        <fullName evidence="2 5">Ribosome biogenesis protein NOP53</fullName>
    </recommendedName>
</protein>
<evidence type="ECO:0000256" key="2">
    <source>
        <dbReference type="ARBA" id="ARBA00018339"/>
    </source>
</evidence>
<dbReference type="OrthoDB" id="5072at2759"/>
<feature type="region of interest" description="Disordered" evidence="7">
    <location>
        <begin position="66"/>
        <end position="106"/>
    </location>
</feature>
<dbReference type="GO" id="GO:0005654">
    <property type="term" value="C:nucleoplasm"/>
    <property type="evidence" value="ECO:0007669"/>
    <property type="project" value="UniProtKB-SubCell"/>
</dbReference>
<dbReference type="AlphaFoldDB" id="A0A8J5XDD8"/>
<feature type="region of interest" description="Disordered" evidence="7">
    <location>
        <begin position="211"/>
        <end position="274"/>
    </location>
</feature>
<feature type="coiled-coil region" evidence="6">
    <location>
        <begin position="287"/>
        <end position="314"/>
    </location>
</feature>
<reference evidence="8" key="1">
    <citation type="submission" date="2021-05" db="EMBL/GenBank/DDBJ databases">
        <title>The genome of the haptophyte Pavlova lutheri (Diacronema luteri, Pavlovales) - a model for lipid biosynthesis in eukaryotic algae.</title>
        <authorList>
            <person name="Hulatt C.J."/>
            <person name="Posewitz M.C."/>
        </authorList>
    </citation>
    <scope>NUCLEOTIDE SEQUENCE</scope>
    <source>
        <strain evidence="8">NIVA-4/92</strain>
    </source>
</reference>
<feature type="compositionally biased region" description="Basic and acidic residues" evidence="7">
    <location>
        <begin position="255"/>
        <end position="267"/>
    </location>
</feature>
<comment type="function">
    <text evidence="5">May play a role in ribosome biogenesis.</text>
</comment>
<dbReference type="GO" id="GO:0008097">
    <property type="term" value="F:5S rRNA binding"/>
    <property type="evidence" value="ECO:0007669"/>
    <property type="project" value="TreeGrafter"/>
</dbReference>
<evidence type="ECO:0000256" key="5">
    <source>
        <dbReference type="PIRNR" id="PIRNR017302"/>
    </source>
</evidence>
<comment type="caution">
    <text evidence="8">The sequence shown here is derived from an EMBL/GenBank/DDBJ whole genome shotgun (WGS) entry which is preliminary data.</text>
</comment>
<name>A0A8J5XDD8_DIALT</name>
<dbReference type="EMBL" id="JAGTXO010000024">
    <property type="protein sequence ID" value="KAG8461698.1"/>
    <property type="molecule type" value="Genomic_DNA"/>
</dbReference>
<organism evidence="8 9">
    <name type="scientific">Diacronema lutheri</name>
    <name type="common">Unicellular marine alga</name>
    <name type="synonym">Monochrysis lutheri</name>
    <dbReference type="NCBI Taxonomy" id="2081491"/>
    <lineage>
        <taxon>Eukaryota</taxon>
        <taxon>Haptista</taxon>
        <taxon>Haptophyta</taxon>
        <taxon>Pavlovophyceae</taxon>
        <taxon>Pavlovales</taxon>
        <taxon>Pavlovaceae</taxon>
        <taxon>Diacronema</taxon>
    </lineage>
</organism>
<evidence type="ECO:0000313" key="8">
    <source>
        <dbReference type="EMBL" id="KAG8461698.1"/>
    </source>
</evidence>
<keyword evidence="3 5" id="KW-0690">Ribosome biogenesis</keyword>
<dbReference type="PANTHER" id="PTHR14211">
    <property type="entry name" value="GLIOMA SUPPRESSOR CANDIDATE REGION GENE 2"/>
    <property type="match status" value="1"/>
</dbReference>
<evidence type="ECO:0000256" key="3">
    <source>
        <dbReference type="ARBA" id="ARBA00022517"/>
    </source>
</evidence>
<evidence type="ECO:0000256" key="1">
    <source>
        <dbReference type="ARBA" id="ARBA00008838"/>
    </source>
</evidence>
<keyword evidence="4 5" id="KW-0539">Nucleus</keyword>
<dbReference type="GO" id="GO:0005730">
    <property type="term" value="C:nucleolus"/>
    <property type="evidence" value="ECO:0007669"/>
    <property type="project" value="UniProtKB-SubCell"/>
</dbReference>
<feature type="region of interest" description="Disordered" evidence="7">
    <location>
        <begin position="1"/>
        <end position="35"/>
    </location>
</feature>
<dbReference type="Pfam" id="PF07767">
    <property type="entry name" value="Nop53"/>
    <property type="match status" value="1"/>
</dbReference>
<evidence type="ECO:0000256" key="7">
    <source>
        <dbReference type="SAM" id="MobiDB-lite"/>
    </source>
</evidence>
<dbReference type="PIRSF" id="PIRSF017302">
    <property type="entry name" value="Gltscr2"/>
    <property type="match status" value="1"/>
</dbReference>
<sequence>MAKKRWMHKSAETARQIDAARDRRDREERTGGSLRGAADGALFAIDRAKGGSRALFKKDGLLTSVRQTMPGTSTKPAKVARPLKGQTARPLPKHARARAPAPAAQRHKPVAYGFDAWGEDDDGFKAPLLISRTSIGQLLNPRAPPRPEPSLHAPLEIMPPGASYNPAYGAHQALLRSALDSELERQAAKARYAHARAASRAVDEYNLVGNLADSDDDDGGGGGGGGADAAMRARGSGAGESDCAGDGVSAARAARAAERKTRAERNRLTRRKAHEVREARRLAAKSLDQQLRRVAAIAREVEQAERAKREADEHRPRRPEELLGVPKKLGRFKQRTEPWAALLSDELPSSLRALPPDSTLLSDRYRSVHRRNLMEPRMAQTRKRRYALKEYTKKGFKEEDWQKL</sequence>
<evidence type="ECO:0000256" key="4">
    <source>
        <dbReference type="ARBA" id="ARBA00023242"/>
    </source>
</evidence>
<evidence type="ECO:0000313" key="9">
    <source>
        <dbReference type="Proteomes" id="UP000751190"/>
    </source>
</evidence>
<evidence type="ECO:0000256" key="6">
    <source>
        <dbReference type="SAM" id="Coils"/>
    </source>
</evidence>
<keyword evidence="9" id="KW-1185">Reference proteome</keyword>